<name>H3ALE5_LATCH</name>
<dbReference type="EMBL" id="AFYH01192346">
    <property type="status" value="NOT_ANNOTATED_CDS"/>
    <property type="molecule type" value="Genomic_DNA"/>
</dbReference>
<dbReference type="GeneTree" id="ENSGT00940000160153"/>
<dbReference type="EMBL" id="AFYH01192344">
    <property type="status" value="NOT_ANNOTATED_CDS"/>
    <property type="molecule type" value="Genomic_DNA"/>
</dbReference>
<dbReference type="InterPro" id="IPR027417">
    <property type="entry name" value="P-loop_NTPase"/>
</dbReference>
<dbReference type="EMBL" id="AFYH01192345">
    <property type="status" value="NOT_ANNOTATED_CDS"/>
    <property type="molecule type" value="Genomic_DNA"/>
</dbReference>
<dbReference type="Ensembl" id="ENSLACT00000010545.1">
    <property type="protein sequence ID" value="ENSLACP00000010466.1"/>
    <property type="gene ID" value="ENSLACG00000009220.1"/>
</dbReference>
<comment type="similarity">
    <text evidence="3">Belongs to the TRAFAC class dynamin-like GTPase superfamily. GB1/RHD3 GTPase family.</text>
</comment>
<dbReference type="SUPFAM" id="SSF52540">
    <property type="entry name" value="P-loop containing nucleoside triphosphate hydrolases"/>
    <property type="match status" value="1"/>
</dbReference>
<dbReference type="InParanoid" id="H3ALE5"/>
<dbReference type="PROSITE" id="PS51715">
    <property type="entry name" value="G_GB1_RHD3"/>
    <property type="match status" value="1"/>
</dbReference>
<dbReference type="EMBL" id="AFYH01192350">
    <property type="status" value="NOT_ANNOTATED_CDS"/>
    <property type="molecule type" value="Genomic_DNA"/>
</dbReference>
<keyword evidence="1" id="KW-0547">Nucleotide-binding</keyword>
<dbReference type="RefSeq" id="XP_064425425.1">
    <property type="nucleotide sequence ID" value="XM_064569355.1"/>
</dbReference>
<dbReference type="InterPro" id="IPR015894">
    <property type="entry name" value="Guanylate-bd_N"/>
</dbReference>
<sequence>MEGKRIEPSLQSIQREVGMEQPDTVARLVQMDGSGDLTLFENVLEDCLLDDAVKDLPVFVISVIGDQRTGKSFLLNYILRYLRNQRKQNWMGKEDETLTGFGWKPGSEGTTSGIMILKKPFVVDSSIGKVAVLLVDMEGLQNLSSSKKRLTKLATITRLVSTLQIFNVMRNLKESDLANFELFAYVASKAEESSPVPEEGTPSPEKETPETLNLGIPAVHFVVRDFIERKSGFEEGQRHLESRLKGKAAGNRWASLCELMKGVPMKCFLMLYPGDSVSEDETYKGQTKGMKSEFKDQLNAYISSLLSDDFIKEAVSSKRTCKDLETRTKAVVEKLQKKKIKYPSPLKAGEPGLECVVKRSSVKRKECMEEIKKFSSNKKCEFEGMEKTKEKMANNLEQKIQNEKGPYWEKYEKMRVRVTDAEVGLGTGLLVCVVAAAISTAVAYFGDMEVTTAVKTGAGLGTGSRVVVRFALYLVSLIIKLKRARPPTNSTPDSRASSVCTGVIIGDNKLEVGTGDGARDSKEEEKKDQRIQEKKREAKQHHIDRSDERTPLI</sequence>
<gene>
    <name evidence="7" type="primary">LOC102366823</name>
</gene>
<dbReference type="GeneID" id="102366823"/>
<feature type="region of interest" description="Disordered" evidence="4">
    <location>
        <begin position="509"/>
        <end position="553"/>
    </location>
</feature>
<feature type="transmembrane region" description="Helical" evidence="5">
    <location>
        <begin position="423"/>
        <end position="446"/>
    </location>
</feature>
<protein>
    <recommendedName>
        <fullName evidence="6">GB1/RHD3-type G domain-containing protein</fullName>
    </recommendedName>
</protein>
<dbReference type="Pfam" id="PF02263">
    <property type="entry name" value="GBP"/>
    <property type="match status" value="1"/>
</dbReference>
<dbReference type="GO" id="GO:0003924">
    <property type="term" value="F:GTPase activity"/>
    <property type="evidence" value="ECO:0007669"/>
    <property type="project" value="InterPro"/>
</dbReference>
<evidence type="ECO:0000259" key="6">
    <source>
        <dbReference type="PROSITE" id="PS51715"/>
    </source>
</evidence>
<keyword evidence="5" id="KW-1133">Transmembrane helix</keyword>
<evidence type="ECO:0000256" key="2">
    <source>
        <dbReference type="ARBA" id="ARBA00023134"/>
    </source>
</evidence>
<proteinExistence type="inferred from homology"/>
<dbReference type="AlphaFoldDB" id="H3ALE5"/>
<keyword evidence="2" id="KW-0342">GTP-binding</keyword>
<organism evidence="7 8">
    <name type="scientific">Latimeria chalumnae</name>
    <name type="common">Coelacanth</name>
    <dbReference type="NCBI Taxonomy" id="7897"/>
    <lineage>
        <taxon>Eukaryota</taxon>
        <taxon>Metazoa</taxon>
        <taxon>Chordata</taxon>
        <taxon>Craniata</taxon>
        <taxon>Vertebrata</taxon>
        <taxon>Euteleostomi</taxon>
        <taxon>Coelacanthiformes</taxon>
        <taxon>Coelacanthidae</taxon>
        <taxon>Latimeria</taxon>
    </lineage>
</organism>
<dbReference type="InterPro" id="IPR030386">
    <property type="entry name" value="G_GB1_RHD3_dom"/>
</dbReference>
<evidence type="ECO:0000256" key="3">
    <source>
        <dbReference type="PROSITE-ProRule" id="PRU01052"/>
    </source>
</evidence>
<accession>H3ALE5</accession>
<dbReference type="HOGENOM" id="CLU_492540_0_0_1"/>
<dbReference type="Proteomes" id="UP000008672">
    <property type="component" value="Unassembled WGS sequence"/>
</dbReference>
<keyword evidence="5" id="KW-0812">Transmembrane</keyword>
<keyword evidence="8" id="KW-1185">Reference proteome</keyword>
<reference evidence="7" key="3">
    <citation type="submission" date="2025-09" db="UniProtKB">
        <authorList>
            <consortium name="Ensembl"/>
        </authorList>
    </citation>
    <scope>IDENTIFICATION</scope>
</reference>
<dbReference type="Gene3D" id="3.40.50.300">
    <property type="entry name" value="P-loop containing nucleotide triphosphate hydrolases"/>
    <property type="match status" value="1"/>
</dbReference>
<dbReference type="EMBL" id="AFYH01192348">
    <property type="status" value="NOT_ANNOTATED_CDS"/>
    <property type="molecule type" value="Genomic_DNA"/>
</dbReference>
<dbReference type="Bgee" id="ENSLACG00000009220">
    <property type="expression patterns" value="Expressed in muscle tissue and 5 other cell types or tissues"/>
</dbReference>
<dbReference type="eggNOG" id="KOG2037">
    <property type="taxonomic scope" value="Eukaryota"/>
</dbReference>
<dbReference type="OrthoDB" id="6270329at2759"/>
<evidence type="ECO:0000256" key="4">
    <source>
        <dbReference type="SAM" id="MobiDB-lite"/>
    </source>
</evidence>
<dbReference type="EMBL" id="AFYH01192347">
    <property type="status" value="NOT_ANNOTATED_CDS"/>
    <property type="molecule type" value="Genomic_DNA"/>
</dbReference>
<evidence type="ECO:0000256" key="1">
    <source>
        <dbReference type="ARBA" id="ARBA00022741"/>
    </source>
</evidence>
<evidence type="ECO:0000313" key="7">
    <source>
        <dbReference type="Ensembl" id="ENSLACP00000010466.1"/>
    </source>
</evidence>
<dbReference type="GO" id="GO:0005525">
    <property type="term" value="F:GTP binding"/>
    <property type="evidence" value="ECO:0007669"/>
    <property type="project" value="UniProtKB-KW"/>
</dbReference>
<feature type="domain" description="GB1/RHD3-type G" evidence="6">
    <location>
        <begin position="55"/>
        <end position="310"/>
    </location>
</feature>
<dbReference type="PANTHER" id="PTHR10751">
    <property type="entry name" value="GUANYLATE BINDING PROTEIN"/>
    <property type="match status" value="1"/>
</dbReference>
<dbReference type="EMBL" id="AFYH01192349">
    <property type="status" value="NOT_ANNOTATED_CDS"/>
    <property type="molecule type" value="Genomic_DNA"/>
</dbReference>
<feature type="compositionally biased region" description="Basic and acidic residues" evidence="4">
    <location>
        <begin position="517"/>
        <end position="553"/>
    </location>
</feature>
<reference evidence="8" key="1">
    <citation type="submission" date="2011-08" db="EMBL/GenBank/DDBJ databases">
        <title>The draft genome of Latimeria chalumnae.</title>
        <authorList>
            <person name="Di Palma F."/>
            <person name="Alfoldi J."/>
            <person name="Johnson J."/>
            <person name="Berlin A."/>
            <person name="Gnerre S."/>
            <person name="Jaffe D."/>
            <person name="MacCallum I."/>
            <person name="Young S."/>
            <person name="Walker B.J."/>
            <person name="Lander E."/>
            <person name="Lindblad-Toh K."/>
        </authorList>
    </citation>
    <scope>NUCLEOTIDE SEQUENCE [LARGE SCALE GENOMIC DNA]</scope>
    <source>
        <strain evidence="8">Wild caught</strain>
    </source>
</reference>
<evidence type="ECO:0000256" key="5">
    <source>
        <dbReference type="SAM" id="Phobius"/>
    </source>
</evidence>
<reference evidence="7" key="2">
    <citation type="submission" date="2025-08" db="UniProtKB">
        <authorList>
            <consortium name="Ensembl"/>
        </authorList>
    </citation>
    <scope>IDENTIFICATION</scope>
</reference>
<evidence type="ECO:0000313" key="8">
    <source>
        <dbReference type="Proteomes" id="UP000008672"/>
    </source>
</evidence>
<keyword evidence="5" id="KW-0472">Membrane</keyword>
<dbReference type="STRING" id="7897.ENSLACP00000010466"/>
<dbReference type="KEGG" id="lcm:102366823"/>